<evidence type="ECO:0000256" key="2">
    <source>
        <dbReference type="SAM" id="MobiDB-lite"/>
    </source>
</evidence>
<organism evidence="5 6">
    <name type="scientific">Habropoda laboriosa</name>
    <dbReference type="NCBI Taxonomy" id="597456"/>
    <lineage>
        <taxon>Eukaryota</taxon>
        <taxon>Metazoa</taxon>
        <taxon>Ecdysozoa</taxon>
        <taxon>Arthropoda</taxon>
        <taxon>Hexapoda</taxon>
        <taxon>Insecta</taxon>
        <taxon>Pterygota</taxon>
        <taxon>Neoptera</taxon>
        <taxon>Endopterygota</taxon>
        <taxon>Hymenoptera</taxon>
        <taxon>Apocrita</taxon>
        <taxon>Aculeata</taxon>
        <taxon>Apoidea</taxon>
        <taxon>Anthophila</taxon>
        <taxon>Apidae</taxon>
        <taxon>Habropoda</taxon>
    </lineage>
</organism>
<dbReference type="InterPro" id="IPR042415">
    <property type="entry name" value="CNPY"/>
</dbReference>
<gene>
    <name evidence="5" type="ORF">WH47_10971</name>
</gene>
<keyword evidence="6" id="KW-1185">Reference proteome</keyword>
<sequence length="198" mass="22539">MNSIIIIFSLLFINTFVKSTKIDSKFLKCLVCRSTVKEIEGELTKIDPSIEIEIGNYRLDAQGNIIHKKVPLAQSEVHISDVLDNICEKMSDYVRATYKSNGQLTILNLMGPSGGMNPEMSKVDIIQDADLNKSLKYYCEGIVEEFEDSIISLFRRKENNIKKQLCTNAAKLCNPTDFSYEDDEDVEENDIDEEHDEL</sequence>
<keyword evidence="3" id="KW-0732">Signal</keyword>
<feature type="signal peptide" evidence="3">
    <location>
        <begin position="1"/>
        <end position="19"/>
    </location>
</feature>
<feature type="domain" description="DUF3456" evidence="4">
    <location>
        <begin position="28"/>
        <end position="173"/>
    </location>
</feature>
<dbReference type="Pfam" id="PF11938">
    <property type="entry name" value="DUF3456"/>
    <property type="match status" value="1"/>
</dbReference>
<evidence type="ECO:0000256" key="1">
    <source>
        <dbReference type="ARBA" id="ARBA00007285"/>
    </source>
</evidence>
<dbReference type="PANTHER" id="PTHR13341">
    <property type="entry name" value="MIR-INTERACTING SAPOSIN-LIKE PROTEIN"/>
    <property type="match status" value="1"/>
</dbReference>
<evidence type="ECO:0000259" key="4">
    <source>
        <dbReference type="Pfam" id="PF11938"/>
    </source>
</evidence>
<dbReference type="PANTHER" id="PTHR13341:SF2">
    <property type="entry name" value="PROTEIN SEELE"/>
    <property type="match status" value="1"/>
</dbReference>
<evidence type="ECO:0000313" key="5">
    <source>
        <dbReference type="EMBL" id="KOC67519.1"/>
    </source>
</evidence>
<name>A0A0L7R9L1_9HYME</name>
<dbReference type="OrthoDB" id="192915at2759"/>
<feature type="chain" id="PRO_5005575165" evidence="3">
    <location>
        <begin position="20"/>
        <end position="198"/>
    </location>
</feature>
<reference evidence="5 6" key="1">
    <citation type="submission" date="2015-07" db="EMBL/GenBank/DDBJ databases">
        <title>The genome of Habropoda laboriosa.</title>
        <authorList>
            <person name="Pan H."/>
            <person name="Kapheim K."/>
        </authorList>
    </citation>
    <scope>NUCLEOTIDE SEQUENCE [LARGE SCALE GENOMIC DNA]</scope>
    <source>
        <strain evidence="5">0110345459</strain>
    </source>
</reference>
<evidence type="ECO:0000256" key="3">
    <source>
        <dbReference type="SAM" id="SignalP"/>
    </source>
</evidence>
<protein>
    <submittedName>
        <fullName evidence="5">Protein canopy like protein 2</fullName>
    </submittedName>
</protein>
<dbReference type="InterPro" id="IPR021852">
    <property type="entry name" value="DUF3456"/>
</dbReference>
<proteinExistence type="inferred from homology"/>
<dbReference type="GO" id="GO:0005783">
    <property type="term" value="C:endoplasmic reticulum"/>
    <property type="evidence" value="ECO:0007669"/>
    <property type="project" value="TreeGrafter"/>
</dbReference>
<evidence type="ECO:0000313" key="6">
    <source>
        <dbReference type="Proteomes" id="UP000053825"/>
    </source>
</evidence>
<feature type="region of interest" description="Disordered" evidence="2">
    <location>
        <begin position="177"/>
        <end position="198"/>
    </location>
</feature>
<dbReference type="STRING" id="597456.A0A0L7R9L1"/>
<dbReference type="AlphaFoldDB" id="A0A0L7R9L1"/>
<dbReference type="Proteomes" id="UP000053825">
    <property type="component" value="Unassembled WGS sequence"/>
</dbReference>
<accession>A0A0L7R9L1</accession>
<dbReference type="EMBL" id="KQ414626">
    <property type="protein sequence ID" value="KOC67519.1"/>
    <property type="molecule type" value="Genomic_DNA"/>
</dbReference>
<comment type="similarity">
    <text evidence="1">Belongs to the canopy family.</text>
</comment>
<feature type="compositionally biased region" description="Acidic residues" evidence="2">
    <location>
        <begin position="179"/>
        <end position="198"/>
    </location>
</feature>